<evidence type="ECO:0000259" key="11">
    <source>
        <dbReference type="Pfam" id="PF05093"/>
    </source>
</evidence>
<comment type="domain">
    <text evidence="10">The N-terminal domain has structural similarity with S-adenosyl-L-methionine-dependent methyltransferases, but does not bind S-adenosyl-L-methionine. It is required for correct assembly of the 2 Fe-S clusters.</text>
</comment>
<evidence type="ECO:0000256" key="9">
    <source>
        <dbReference type="ARBA" id="ARBA00023128"/>
    </source>
</evidence>
<accession>A0ABP1GDX1</accession>
<comment type="cofactor">
    <cofactor evidence="10">
        <name>[2Fe-2S] cluster</name>
        <dbReference type="ChEBI" id="CHEBI:190135"/>
    </cofactor>
</comment>
<evidence type="ECO:0000256" key="7">
    <source>
        <dbReference type="ARBA" id="ARBA00023004"/>
    </source>
</evidence>
<keyword evidence="13" id="KW-1185">Reference proteome</keyword>
<evidence type="ECO:0000313" key="13">
    <source>
        <dbReference type="Proteomes" id="UP001497392"/>
    </source>
</evidence>
<evidence type="ECO:0000256" key="4">
    <source>
        <dbReference type="ARBA" id="ARBA00022490"/>
    </source>
</evidence>
<feature type="short sequence motif" description="Cx2C motif 2" evidence="10">
    <location>
        <begin position="243"/>
        <end position="246"/>
    </location>
</feature>
<comment type="caution">
    <text evidence="10">Lacks conserved residue(s) required for the propagation of feature annotation.</text>
</comment>
<feature type="binding site" evidence="10">
    <location>
        <position position="232"/>
    </location>
    <ligand>
        <name>[4Fe-4S] cluster</name>
        <dbReference type="ChEBI" id="CHEBI:49883"/>
    </ligand>
</feature>
<protein>
    <recommendedName>
        <fullName evidence="10">Anamorsin homolog</fullName>
    </recommendedName>
    <alternativeName>
        <fullName evidence="10">Fe-S cluster assembly protein DRE2 homolog</fullName>
    </alternativeName>
</protein>
<feature type="binding site" evidence="10">
    <location>
        <position position="201"/>
    </location>
    <ligand>
        <name>[2Fe-2S] cluster</name>
        <dbReference type="ChEBI" id="CHEBI:190135"/>
    </ligand>
</feature>
<comment type="similarity">
    <text evidence="2 10">Belongs to the anamorsin family.</text>
</comment>
<comment type="function">
    <text evidence="10">Component of the cytosolic iron-sulfur (Fe-S) protein assembly (CIA) machinery. Required for the maturation of extramitochondrial Fe-S proteins. Part of an electron transfer chain functioning in an early step of cytosolic Fe-S biogenesis, facilitating the de novo assembly of a [4Fe-4S] cluster on the cytosolic Fe-S scaffold complex. Electrons are transferred from NADPH via a FAD- and FMN-containing diflavin oxidoreductase. Together with the diflavin oxidoreductase, also required for the assembly of the diferric tyrosyl radical cofactor of ribonucleotide reductase (RNR), probably by providing electrons for reduction during radical cofactor maturation in the catalytic small subunit.</text>
</comment>
<keyword evidence="5 10" id="KW-0001">2Fe-2S</keyword>
<reference evidence="12 13" key="1">
    <citation type="submission" date="2024-06" db="EMBL/GenBank/DDBJ databases">
        <authorList>
            <person name="Kraege A."/>
            <person name="Thomma B."/>
        </authorList>
    </citation>
    <scope>NUCLEOTIDE SEQUENCE [LARGE SCALE GENOMIC DNA]</scope>
</reference>
<organism evidence="12 13">
    <name type="scientific">Coccomyxa viridis</name>
    <dbReference type="NCBI Taxonomy" id="1274662"/>
    <lineage>
        <taxon>Eukaryota</taxon>
        <taxon>Viridiplantae</taxon>
        <taxon>Chlorophyta</taxon>
        <taxon>core chlorophytes</taxon>
        <taxon>Trebouxiophyceae</taxon>
        <taxon>Trebouxiophyceae incertae sedis</taxon>
        <taxon>Coccomyxaceae</taxon>
        <taxon>Coccomyxa</taxon>
    </lineage>
</organism>
<proteinExistence type="inferred from homology"/>
<keyword evidence="9 10" id="KW-0496">Mitochondrion</keyword>
<comment type="domain">
    <text evidence="10">The twin Cx2C motifs are involved in the recognition by the mitochondrial MIA40-ERV1 disulfide relay system. The formation of 2 disulfide bonds in the Cx2C motifs through dithiol/disulfide exchange reactions effectively traps the protein in the mitochondrial intermembrane space.</text>
</comment>
<gene>
    <name evidence="12" type="primary">g11562</name>
    <name evidence="12" type="ORF">VP750_LOCUS10334</name>
</gene>
<dbReference type="InterPro" id="IPR029063">
    <property type="entry name" value="SAM-dependent_MTases_sf"/>
</dbReference>
<evidence type="ECO:0000256" key="8">
    <source>
        <dbReference type="ARBA" id="ARBA00023014"/>
    </source>
</evidence>
<evidence type="ECO:0000256" key="6">
    <source>
        <dbReference type="ARBA" id="ARBA00022723"/>
    </source>
</evidence>
<keyword evidence="8 10" id="KW-0411">Iron-sulfur</keyword>
<dbReference type="InterPro" id="IPR046408">
    <property type="entry name" value="CIAPIN1"/>
</dbReference>
<dbReference type="Pfam" id="PF05093">
    <property type="entry name" value="CIAPIN1"/>
    <property type="match status" value="1"/>
</dbReference>
<dbReference type="SUPFAM" id="SSF53335">
    <property type="entry name" value="S-adenosyl-L-methionine-dependent methyltransferases"/>
    <property type="match status" value="1"/>
</dbReference>
<evidence type="ECO:0000256" key="3">
    <source>
        <dbReference type="ARBA" id="ARBA00022485"/>
    </source>
</evidence>
<evidence type="ECO:0000313" key="12">
    <source>
        <dbReference type="EMBL" id="CAL5228428.1"/>
    </source>
</evidence>
<feature type="binding site" evidence="10">
    <location>
        <position position="246"/>
    </location>
    <ligand>
        <name>[4Fe-4S] cluster</name>
        <dbReference type="ChEBI" id="CHEBI:49883"/>
    </ligand>
</feature>
<feature type="binding site" evidence="10">
    <location>
        <position position="204"/>
    </location>
    <ligand>
        <name>[2Fe-2S] cluster</name>
        <dbReference type="ChEBI" id="CHEBI:190135"/>
    </ligand>
</feature>
<sequence>METCLCLADTSVYRGSIFDEFLDGRTLDLSRTTFVASSGREELSKSLRDQKFDTAFSYADTPSHHSSSLVSQIASSLRPGGVLKVSEPTAEVPAAMLRKALILAGLSDIAVTTLSFSSAGSRVTATGRKPAWETGASMALPRRAPAAKAQSKAPATAAWSLAPDDDEELLDDSELLTEEDLQRPSVPTVGDCSIGATKKACANCTCGRAEEEAQGIKATLTDDMLENPQSACGSCGLGDAFRCSTCPYRGLPKFEMGQKVELPSDFLTADA</sequence>
<dbReference type="HAMAP" id="MF_03115">
    <property type="entry name" value="Anamorsin"/>
    <property type="match status" value="1"/>
</dbReference>
<keyword evidence="7 10" id="KW-0408">Iron</keyword>
<feature type="domain" description="Anamorsin C-terminal" evidence="11">
    <location>
        <begin position="195"/>
        <end position="262"/>
    </location>
</feature>
<feature type="binding site" evidence="10">
    <location>
        <position position="206"/>
    </location>
    <ligand>
        <name>[2Fe-2S] cluster</name>
        <dbReference type="ChEBI" id="CHEBI:190135"/>
    </ligand>
</feature>
<dbReference type="Gene3D" id="3.40.50.150">
    <property type="entry name" value="Vaccinia Virus protein VP39"/>
    <property type="match status" value="1"/>
</dbReference>
<dbReference type="Proteomes" id="UP001497392">
    <property type="component" value="Unassembled WGS sequence"/>
</dbReference>
<evidence type="ECO:0000256" key="1">
    <source>
        <dbReference type="ARBA" id="ARBA00001966"/>
    </source>
</evidence>
<keyword evidence="3 10" id="KW-0004">4Fe-4S</keyword>
<evidence type="ECO:0000256" key="2">
    <source>
        <dbReference type="ARBA" id="ARBA00008169"/>
    </source>
</evidence>
<comment type="domain">
    <text evidence="10">The C-terminal domain binds 2 Fe-S clusters but is otherwise mostly in an intrinsically disordered conformation.</text>
</comment>
<dbReference type="PANTHER" id="PTHR13273">
    <property type="entry name" value="ANAMORSIN"/>
    <property type="match status" value="1"/>
</dbReference>
<evidence type="ECO:0000256" key="5">
    <source>
        <dbReference type="ARBA" id="ARBA00022714"/>
    </source>
</evidence>
<name>A0ABP1GDX1_9CHLO</name>
<dbReference type="PANTHER" id="PTHR13273:SF14">
    <property type="entry name" value="ANAMORSIN"/>
    <property type="match status" value="1"/>
</dbReference>
<dbReference type="InterPro" id="IPR007785">
    <property type="entry name" value="Anamorsin"/>
</dbReference>
<comment type="subunit">
    <text evidence="10">Monomer.</text>
</comment>
<feature type="binding site" evidence="10">
    <location>
        <position position="235"/>
    </location>
    <ligand>
        <name>[4Fe-4S] cluster</name>
        <dbReference type="ChEBI" id="CHEBI:49883"/>
    </ligand>
</feature>
<keyword evidence="6 10" id="KW-0479">Metal-binding</keyword>
<feature type="binding site" evidence="10">
    <location>
        <position position="243"/>
    </location>
    <ligand>
        <name>[4Fe-4S] cluster</name>
        <dbReference type="ChEBI" id="CHEBI:49883"/>
    </ligand>
</feature>
<dbReference type="EMBL" id="CAXHTA020000018">
    <property type="protein sequence ID" value="CAL5228428.1"/>
    <property type="molecule type" value="Genomic_DNA"/>
</dbReference>
<feature type="region of interest" description="Fe-S binding site B" evidence="10">
    <location>
        <begin position="232"/>
        <end position="246"/>
    </location>
</feature>
<feature type="binding site" evidence="10">
    <location>
        <position position="192"/>
    </location>
    <ligand>
        <name>[2Fe-2S] cluster</name>
        <dbReference type="ChEBI" id="CHEBI:190135"/>
    </ligand>
</feature>
<comment type="cofactor">
    <cofactor evidence="1 10">
        <name>[4Fe-4S] cluster</name>
        <dbReference type="ChEBI" id="CHEBI:49883"/>
    </cofactor>
</comment>
<comment type="caution">
    <text evidence="12">The sequence shown here is derived from an EMBL/GenBank/DDBJ whole genome shotgun (WGS) entry which is preliminary data.</text>
</comment>
<evidence type="ECO:0000256" key="10">
    <source>
        <dbReference type="HAMAP-Rule" id="MF_03115"/>
    </source>
</evidence>
<feature type="short sequence motif" description="Cx2C motif 1" evidence="10">
    <location>
        <begin position="232"/>
        <end position="235"/>
    </location>
</feature>
<comment type="subcellular location">
    <subcellularLocation>
        <location evidence="10">Cytoplasm</location>
    </subcellularLocation>
    <subcellularLocation>
        <location evidence="10">Mitochondrion intermembrane space</location>
    </subcellularLocation>
</comment>
<keyword evidence="4 10" id="KW-0963">Cytoplasm</keyword>